<dbReference type="EC" id="3.2.1.67" evidence="11"/>
<dbReference type="InterPro" id="IPR012334">
    <property type="entry name" value="Pectin_lyas_fold"/>
</dbReference>
<comment type="subcellular location">
    <subcellularLocation>
        <location evidence="1">Secreted</location>
        <location evidence="1">Cell wall</location>
    </subcellularLocation>
</comment>
<dbReference type="Proteomes" id="UP001567538">
    <property type="component" value="Unassembled WGS sequence"/>
</dbReference>
<gene>
    <name evidence="11" type="ORF">AAHA92_32127</name>
</gene>
<dbReference type="PANTHER" id="PTHR31375">
    <property type="match status" value="1"/>
</dbReference>
<evidence type="ECO:0000256" key="9">
    <source>
        <dbReference type="SAM" id="MobiDB-lite"/>
    </source>
</evidence>
<name>A0ABD1FKL9_SALDI</name>
<dbReference type="SMART" id="SM00710">
    <property type="entry name" value="PbH1"/>
    <property type="match status" value="3"/>
</dbReference>
<dbReference type="FunFam" id="2.160.20.10:FF:000019">
    <property type="entry name" value="polygalacturonase At1g48100"/>
    <property type="match status" value="1"/>
</dbReference>
<comment type="caution">
    <text evidence="11">The sequence shown here is derived from an EMBL/GenBank/DDBJ whole genome shotgun (WGS) entry which is preliminary data.</text>
</comment>
<sequence>MSGLSFKTLPFLLLIALLLLVSDIETSNATRNRGAAAASSLSKKKGKSHGSMSPHSTVFNVLDFGAKGDGTTDDTKAFEAAWAAACKIEASVVNVPPDQVFHVGPVSFSGPYCRHNIVFQLDGTIIAPKSSTPWGSGLLQWLQFTKLVGLTIKGSGTIDGNGAVWWQIAASDDHVSSSLGKMPNIKPTALRFYGSLNVTVTGITIINSPQCHLKFDNCVGALVYNFTAVSPGDSPNTDGIQLQNSKDVLIRSSNLSCGSDCVSIQTGCTNVYIHNVNCGPGRGISIGGLGKDNTKACVSNITVRDIVMHNTVNGVLIRTWQGGSGSVRSVHFSDIELSEVQVPIVIDQYYCDRASCANQTEAVALSGINYANIRGTYTVKPVHLSCSDNTPCSEVTLANIQLKPHKAGYHVSDPFCWQTFGHIYTPTVLPLDCLQMGKPTNNHDVC</sequence>
<dbReference type="Gene3D" id="2.160.20.10">
    <property type="entry name" value="Single-stranded right-handed beta-helix, Pectin lyase-like"/>
    <property type="match status" value="1"/>
</dbReference>
<feature type="signal peptide" evidence="10">
    <location>
        <begin position="1"/>
        <end position="29"/>
    </location>
</feature>
<keyword evidence="12" id="KW-1185">Reference proteome</keyword>
<evidence type="ECO:0000256" key="5">
    <source>
        <dbReference type="ARBA" id="ARBA00022801"/>
    </source>
</evidence>
<evidence type="ECO:0000256" key="10">
    <source>
        <dbReference type="SAM" id="SignalP"/>
    </source>
</evidence>
<dbReference type="Pfam" id="PF00295">
    <property type="entry name" value="Glyco_hydro_28"/>
    <property type="match status" value="1"/>
</dbReference>
<dbReference type="EMBL" id="JBEAFC010000014">
    <property type="protein sequence ID" value="KAL1532070.1"/>
    <property type="molecule type" value="Genomic_DNA"/>
</dbReference>
<protein>
    <submittedName>
        <fullName evidence="11">Galacturonan 1,4-alpha-galacturonidase</fullName>
        <ecNumber evidence="11">3.2.1.67</ecNumber>
    </submittedName>
</protein>
<dbReference type="InterPro" id="IPR000743">
    <property type="entry name" value="Glyco_hydro_28"/>
</dbReference>
<keyword evidence="5 8" id="KW-0378">Hydrolase</keyword>
<feature type="chain" id="PRO_5044888741" evidence="10">
    <location>
        <begin position="30"/>
        <end position="446"/>
    </location>
</feature>
<dbReference type="GO" id="GO:0071555">
    <property type="term" value="P:cell wall organization"/>
    <property type="evidence" value="ECO:0007669"/>
    <property type="project" value="UniProtKB-KW"/>
</dbReference>
<dbReference type="SUPFAM" id="SSF51126">
    <property type="entry name" value="Pectin lyase-like"/>
    <property type="match status" value="1"/>
</dbReference>
<evidence type="ECO:0000256" key="3">
    <source>
        <dbReference type="ARBA" id="ARBA00022512"/>
    </source>
</evidence>
<organism evidence="11 12">
    <name type="scientific">Salvia divinorum</name>
    <name type="common">Maria pastora</name>
    <name type="synonym">Diviner's sage</name>
    <dbReference type="NCBI Taxonomy" id="28513"/>
    <lineage>
        <taxon>Eukaryota</taxon>
        <taxon>Viridiplantae</taxon>
        <taxon>Streptophyta</taxon>
        <taxon>Embryophyta</taxon>
        <taxon>Tracheophyta</taxon>
        <taxon>Spermatophyta</taxon>
        <taxon>Magnoliopsida</taxon>
        <taxon>eudicotyledons</taxon>
        <taxon>Gunneridae</taxon>
        <taxon>Pentapetalae</taxon>
        <taxon>asterids</taxon>
        <taxon>lamiids</taxon>
        <taxon>Lamiales</taxon>
        <taxon>Lamiaceae</taxon>
        <taxon>Nepetoideae</taxon>
        <taxon>Mentheae</taxon>
        <taxon>Salviinae</taxon>
        <taxon>Salvia</taxon>
        <taxon>Salvia subgen. Calosphace</taxon>
    </lineage>
</organism>
<evidence type="ECO:0000256" key="8">
    <source>
        <dbReference type="RuleBase" id="RU361169"/>
    </source>
</evidence>
<evidence type="ECO:0000313" key="12">
    <source>
        <dbReference type="Proteomes" id="UP001567538"/>
    </source>
</evidence>
<evidence type="ECO:0000256" key="1">
    <source>
        <dbReference type="ARBA" id="ARBA00004191"/>
    </source>
</evidence>
<evidence type="ECO:0000256" key="6">
    <source>
        <dbReference type="ARBA" id="ARBA00023295"/>
    </source>
</evidence>
<dbReference type="GO" id="GO:0047911">
    <property type="term" value="F:galacturan 1,4-alpha-galacturonidase activity"/>
    <property type="evidence" value="ECO:0007669"/>
    <property type="project" value="UniProtKB-EC"/>
</dbReference>
<reference evidence="11 12" key="1">
    <citation type="submission" date="2024-06" db="EMBL/GenBank/DDBJ databases">
        <title>A chromosome level genome sequence of Diviner's sage (Salvia divinorum).</title>
        <authorList>
            <person name="Ford S.A."/>
            <person name="Ro D.-K."/>
            <person name="Ness R.W."/>
            <person name="Phillips M.A."/>
        </authorList>
    </citation>
    <scope>NUCLEOTIDE SEQUENCE [LARGE SCALE GENOMIC DNA]</scope>
    <source>
        <strain evidence="11">SAF-2024a</strain>
        <tissue evidence="11">Leaf</tissue>
    </source>
</reference>
<evidence type="ECO:0000313" key="11">
    <source>
        <dbReference type="EMBL" id="KAL1532070.1"/>
    </source>
</evidence>
<keyword evidence="4" id="KW-0964">Secreted</keyword>
<accession>A0ABD1FKL9</accession>
<evidence type="ECO:0000256" key="4">
    <source>
        <dbReference type="ARBA" id="ARBA00022525"/>
    </source>
</evidence>
<dbReference type="InterPro" id="IPR011050">
    <property type="entry name" value="Pectin_lyase_fold/virulence"/>
</dbReference>
<keyword evidence="7" id="KW-0961">Cell wall biogenesis/degradation</keyword>
<feature type="region of interest" description="Disordered" evidence="9">
    <location>
        <begin position="35"/>
        <end position="54"/>
    </location>
</feature>
<dbReference type="InterPro" id="IPR006626">
    <property type="entry name" value="PbH1"/>
</dbReference>
<comment type="similarity">
    <text evidence="2 8">Belongs to the glycosyl hydrolase 28 family.</text>
</comment>
<proteinExistence type="inferred from homology"/>
<keyword evidence="6 8" id="KW-0326">Glycosidase</keyword>
<evidence type="ECO:0000256" key="2">
    <source>
        <dbReference type="ARBA" id="ARBA00008834"/>
    </source>
</evidence>
<evidence type="ECO:0000256" key="7">
    <source>
        <dbReference type="ARBA" id="ARBA00023316"/>
    </source>
</evidence>
<keyword evidence="3" id="KW-0134">Cell wall</keyword>
<keyword evidence="10" id="KW-0732">Signal</keyword>
<dbReference type="AlphaFoldDB" id="A0ABD1FKL9"/>